<feature type="domain" description="tRNA-splicing endonuclease subunit Sen15" evidence="3">
    <location>
        <begin position="28"/>
        <end position="124"/>
    </location>
</feature>
<proteinExistence type="inferred from homology"/>
<dbReference type="EMBL" id="JAVFKY010000005">
    <property type="protein sequence ID" value="KAK5575884.1"/>
    <property type="molecule type" value="Genomic_DNA"/>
</dbReference>
<dbReference type="Proteomes" id="UP001344447">
    <property type="component" value="Unassembled WGS sequence"/>
</dbReference>
<accession>A0AAN7YLQ1</accession>
<evidence type="ECO:0000256" key="1">
    <source>
        <dbReference type="ARBA" id="ARBA00006091"/>
    </source>
</evidence>
<dbReference type="SUPFAM" id="SSF53032">
    <property type="entry name" value="tRNA-intron endonuclease catalytic domain-like"/>
    <property type="match status" value="1"/>
</dbReference>
<comment type="caution">
    <text evidence="4">The sequence shown here is derived from an EMBL/GenBank/DDBJ whole genome shotgun (WGS) entry which is preliminary data.</text>
</comment>
<comment type="similarity">
    <text evidence="1">Belongs to the SEN15 family.</text>
</comment>
<dbReference type="GO" id="GO:0006388">
    <property type="term" value="P:tRNA splicing, via endonucleolytic cleavage and ligation"/>
    <property type="evidence" value="ECO:0007669"/>
    <property type="project" value="InterPro"/>
</dbReference>
<keyword evidence="2" id="KW-0819">tRNA processing</keyword>
<sequence>MSLDDLFEDLQNKYNETHSIVQIHLAYQIYVDLVTLKKWNKVEFKNNDQLIYLHAIENLNNPNNYNIVIPCKSTSIWTVESIKKMFKNLNDLPIDCKAFTLGIQDEDSSISYYELSFNTGLSDPIDSLI</sequence>
<dbReference type="PANTHER" id="PTHR28582">
    <property type="entry name" value="TRNA-SPLICING ENDONUCLEASE SUBUNIT SEN15"/>
    <property type="match status" value="1"/>
</dbReference>
<keyword evidence="5" id="KW-1185">Reference proteome</keyword>
<dbReference type="InterPro" id="IPR036167">
    <property type="entry name" value="tRNA_intron_Endo_cat-like_sf"/>
</dbReference>
<dbReference type="GO" id="GO:0003676">
    <property type="term" value="F:nucleic acid binding"/>
    <property type="evidence" value="ECO:0007669"/>
    <property type="project" value="InterPro"/>
</dbReference>
<evidence type="ECO:0000259" key="3">
    <source>
        <dbReference type="Pfam" id="PF09631"/>
    </source>
</evidence>
<gene>
    <name evidence="4" type="ORF">RB653_007018</name>
</gene>
<reference evidence="4 5" key="1">
    <citation type="submission" date="2023-11" db="EMBL/GenBank/DDBJ databases">
        <title>Dfirmibasis_genome.</title>
        <authorList>
            <person name="Edelbroek B."/>
            <person name="Kjellin J."/>
            <person name="Jerlstrom-Hultqvist J."/>
            <person name="Soderbom F."/>
        </authorList>
    </citation>
    <scope>NUCLEOTIDE SEQUENCE [LARGE SCALE GENOMIC DNA]</scope>
    <source>
        <strain evidence="4 5">TNS-C-14</strain>
    </source>
</reference>
<dbReference type="PANTHER" id="PTHR28582:SF1">
    <property type="entry name" value="TRNA-SPLICING ENDONUCLEASE SUBUNIT SEN15"/>
    <property type="match status" value="1"/>
</dbReference>
<evidence type="ECO:0000313" key="5">
    <source>
        <dbReference type="Proteomes" id="UP001344447"/>
    </source>
</evidence>
<dbReference type="InterPro" id="IPR018593">
    <property type="entry name" value="tRNA-endonuc_su_Sen15"/>
</dbReference>
<evidence type="ECO:0000256" key="2">
    <source>
        <dbReference type="ARBA" id="ARBA00022694"/>
    </source>
</evidence>
<dbReference type="Gene3D" id="3.40.1350.10">
    <property type="match status" value="1"/>
</dbReference>
<dbReference type="GO" id="GO:0005634">
    <property type="term" value="C:nucleus"/>
    <property type="evidence" value="ECO:0007669"/>
    <property type="project" value="UniProtKB-ARBA"/>
</dbReference>
<organism evidence="4 5">
    <name type="scientific">Dictyostelium firmibasis</name>
    <dbReference type="NCBI Taxonomy" id="79012"/>
    <lineage>
        <taxon>Eukaryota</taxon>
        <taxon>Amoebozoa</taxon>
        <taxon>Evosea</taxon>
        <taxon>Eumycetozoa</taxon>
        <taxon>Dictyostelia</taxon>
        <taxon>Dictyosteliales</taxon>
        <taxon>Dictyosteliaceae</taxon>
        <taxon>Dictyostelium</taxon>
    </lineage>
</organism>
<dbReference type="Pfam" id="PF09631">
    <property type="entry name" value="Sen15"/>
    <property type="match status" value="1"/>
</dbReference>
<evidence type="ECO:0000313" key="4">
    <source>
        <dbReference type="EMBL" id="KAK5575884.1"/>
    </source>
</evidence>
<name>A0AAN7YLQ1_9MYCE</name>
<dbReference type="InterPro" id="IPR011856">
    <property type="entry name" value="tRNA_endonuc-like_dom_sf"/>
</dbReference>
<dbReference type="AlphaFoldDB" id="A0AAN7YLQ1"/>
<protein>
    <recommendedName>
        <fullName evidence="3">tRNA-splicing endonuclease subunit Sen15 domain-containing protein</fullName>
    </recommendedName>
</protein>